<accession>B3PCW7</accession>
<dbReference type="RefSeq" id="WP_012486966.1">
    <property type="nucleotide sequence ID" value="NC_010995.1"/>
</dbReference>
<evidence type="ECO:0000313" key="3">
    <source>
        <dbReference type="Proteomes" id="UP000001036"/>
    </source>
</evidence>
<evidence type="ECO:0000256" key="1">
    <source>
        <dbReference type="HAMAP-Rule" id="MF_00715"/>
    </source>
</evidence>
<reference evidence="2 3" key="1">
    <citation type="journal article" date="2008" name="J. Bacteriol.">
        <title>Insights into plant cell wall degradation from the genome sequence of the soil bacterium Cellvibrio japonicus.</title>
        <authorList>
            <person name="Deboy R.T."/>
            <person name="Mongodin E.F."/>
            <person name="Fouts D.E."/>
            <person name="Tailford L.E."/>
            <person name="Khouri H."/>
            <person name="Emerson J.B."/>
            <person name="Mohamoud Y."/>
            <person name="Watkins K."/>
            <person name="Henrissat B."/>
            <person name="Gilbert H.J."/>
            <person name="Nelson K.E."/>
        </authorList>
    </citation>
    <scope>NUCLEOTIDE SEQUENCE [LARGE SCALE GENOMIC DNA]</scope>
    <source>
        <strain evidence="2 3">Ueda107</strain>
    </source>
</reference>
<dbReference type="KEGG" id="cja:CJA_1330"/>
<sequence>MSDLEAMVIDLQTRVTFQEDALNQLNDVVTRQDAEMLLLREQLRMLAERLADFMRQPSAGAGSPMDERPPHY</sequence>
<name>B3PCW7_CELJU</name>
<dbReference type="Pfam" id="PF04102">
    <property type="entry name" value="SlyX"/>
    <property type="match status" value="1"/>
</dbReference>
<dbReference type="Gene3D" id="1.20.5.300">
    <property type="match status" value="1"/>
</dbReference>
<dbReference type="HAMAP" id="MF_00715">
    <property type="entry name" value="SlyX"/>
    <property type="match status" value="1"/>
</dbReference>
<proteinExistence type="inferred from homology"/>
<dbReference type="PANTHER" id="PTHR36508:SF1">
    <property type="entry name" value="PROTEIN SLYX"/>
    <property type="match status" value="1"/>
</dbReference>
<comment type="similarity">
    <text evidence="1">Belongs to the SlyX family.</text>
</comment>
<dbReference type="eggNOG" id="COG2900">
    <property type="taxonomic scope" value="Bacteria"/>
</dbReference>
<dbReference type="PANTHER" id="PTHR36508">
    <property type="entry name" value="PROTEIN SLYX"/>
    <property type="match status" value="1"/>
</dbReference>
<dbReference type="STRING" id="498211.CJA_1330"/>
<dbReference type="AlphaFoldDB" id="B3PCW7"/>
<protein>
    <recommendedName>
        <fullName evidence="1">Protein SlyX homolog</fullName>
    </recommendedName>
</protein>
<dbReference type="OrthoDB" id="8606883at2"/>
<keyword evidence="3" id="KW-1185">Reference proteome</keyword>
<dbReference type="EMBL" id="CP000934">
    <property type="protein sequence ID" value="ACE83937.1"/>
    <property type="molecule type" value="Genomic_DNA"/>
</dbReference>
<organism evidence="2 3">
    <name type="scientific">Cellvibrio japonicus (strain Ueda107)</name>
    <name type="common">Pseudomonas fluorescens subsp. cellulosa</name>
    <dbReference type="NCBI Taxonomy" id="498211"/>
    <lineage>
        <taxon>Bacteria</taxon>
        <taxon>Pseudomonadati</taxon>
        <taxon>Pseudomonadota</taxon>
        <taxon>Gammaproteobacteria</taxon>
        <taxon>Cellvibrionales</taxon>
        <taxon>Cellvibrionaceae</taxon>
        <taxon>Cellvibrio</taxon>
    </lineage>
</organism>
<dbReference type="InterPro" id="IPR007236">
    <property type="entry name" value="SlyX"/>
</dbReference>
<gene>
    <name evidence="1" type="primary">slyX</name>
    <name evidence="2" type="ordered locus">CJA_1330</name>
</gene>
<dbReference type="Proteomes" id="UP000001036">
    <property type="component" value="Chromosome"/>
</dbReference>
<dbReference type="HOGENOM" id="CLU_180796_1_3_6"/>
<evidence type="ECO:0000313" key="2">
    <source>
        <dbReference type="EMBL" id="ACE83937.1"/>
    </source>
</evidence>